<dbReference type="EMBL" id="JACXXH010000003">
    <property type="protein sequence ID" value="MBD3863180.1"/>
    <property type="molecule type" value="Genomic_DNA"/>
</dbReference>
<evidence type="ECO:0000313" key="2">
    <source>
        <dbReference type="Proteomes" id="UP000627521"/>
    </source>
</evidence>
<sequence>MKTIIPFLFILITFSVTAQKVKIKKGKVFIDKVEYVLTEEDKLSDDSFIISNLKGEELFYLKYKYYSDPNLRRDTNPNGTVVYFELMSKDLETIYFEAEPHPSLSAMGMSKKTYKILYNGEVINKDGTINKDNLETVSKKIGFEFSKKRTELN</sequence>
<reference evidence="1 2" key="1">
    <citation type="submission" date="2020-09" db="EMBL/GenBank/DDBJ databases">
        <title>Bacillus nautilus sp. nov., Chryseoglobus crepusculi sp. nov, and Psychrobacter noctis sp. nov., isolated from deep-sea sponges from the equatorial Atlantic.</title>
        <authorList>
            <person name="Stennett H.L."/>
            <person name="Williams S.E."/>
        </authorList>
    </citation>
    <scope>NUCLEOTIDE SEQUENCE [LARGE SCALE GENOMIC DNA]</scope>
    <source>
        <strain evidence="1 2">28M-24</strain>
    </source>
</reference>
<keyword evidence="2" id="KW-1185">Reference proteome</keyword>
<gene>
    <name evidence="1" type="ORF">IEG06_06930</name>
</gene>
<accession>A0ABR8LSK1</accession>
<evidence type="ECO:0000313" key="1">
    <source>
        <dbReference type="EMBL" id="MBD3863180.1"/>
    </source>
</evidence>
<protein>
    <submittedName>
        <fullName evidence="1">Uncharacterized protein</fullName>
    </submittedName>
</protein>
<organism evidence="1 2">
    <name type="scientific">Olleya marilimosa</name>
    <dbReference type="NCBI Taxonomy" id="272164"/>
    <lineage>
        <taxon>Bacteria</taxon>
        <taxon>Pseudomonadati</taxon>
        <taxon>Bacteroidota</taxon>
        <taxon>Flavobacteriia</taxon>
        <taxon>Flavobacteriales</taxon>
        <taxon>Flavobacteriaceae</taxon>
    </lineage>
</organism>
<name>A0ABR8LSK1_9FLAO</name>
<comment type="caution">
    <text evidence="1">The sequence shown here is derived from an EMBL/GenBank/DDBJ whole genome shotgun (WGS) entry which is preliminary data.</text>
</comment>
<proteinExistence type="predicted"/>
<dbReference type="RefSeq" id="WP_191101196.1">
    <property type="nucleotide sequence ID" value="NZ_JACXXH010000003.1"/>
</dbReference>
<dbReference type="Proteomes" id="UP000627521">
    <property type="component" value="Unassembled WGS sequence"/>
</dbReference>